<dbReference type="GO" id="GO:0004252">
    <property type="term" value="F:serine-type endopeptidase activity"/>
    <property type="evidence" value="ECO:0007669"/>
    <property type="project" value="TreeGrafter"/>
</dbReference>
<evidence type="ECO:0000313" key="5">
    <source>
        <dbReference type="Proteomes" id="UP000320772"/>
    </source>
</evidence>
<dbReference type="SUPFAM" id="SSF53474">
    <property type="entry name" value="alpha/beta-Hydrolases"/>
    <property type="match status" value="1"/>
</dbReference>
<dbReference type="SUPFAM" id="SSF82171">
    <property type="entry name" value="DPP6 N-terminal domain-like"/>
    <property type="match status" value="1"/>
</dbReference>
<protein>
    <recommendedName>
        <fullName evidence="3">Peptidase S9 prolyl oligopeptidase catalytic domain-containing protein</fullName>
    </recommendedName>
</protein>
<dbReference type="InterPro" id="IPR029058">
    <property type="entry name" value="AB_hydrolase_fold"/>
</dbReference>
<evidence type="ECO:0000313" key="4">
    <source>
        <dbReference type="EMBL" id="GEB04146.1"/>
    </source>
</evidence>
<evidence type="ECO:0000256" key="2">
    <source>
        <dbReference type="SAM" id="SignalP"/>
    </source>
</evidence>
<dbReference type="InterPro" id="IPR011042">
    <property type="entry name" value="6-blade_b-propeller_TolB-like"/>
</dbReference>
<dbReference type="Gene3D" id="2.120.10.30">
    <property type="entry name" value="TolB, C-terminal domain"/>
    <property type="match status" value="2"/>
</dbReference>
<keyword evidence="5" id="KW-1185">Reference proteome</keyword>
<feature type="signal peptide" evidence="2">
    <location>
        <begin position="1"/>
        <end position="20"/>
    </location>
</feature>
<gene>
    <name evidence="4" type="ORF">GRO01_17220</name>
</gene>
<organism evidence="4 5">
    <name type="scientific">Gluconobacter roseus NBRC 3990</name>
    <dbReference type="NCBI Taxonomy" id="1307950"/>
    <lineage>
        <taxon>Bacteria</taxon>
        <taxon>Pseudomonadati</taxon>
        <taxon>Pseudomonadota</taxon>
        <taxon>Alphaproteobacteria</taxon>
        <taxon>Acetobacterales</taxon>
        <taxon>Acetobacteraceae</taxon>
        <taxon>Gluconobacter</taxon>
    </lineage>
</organism>
<dbReference type="PANTHER" id="PTHR42776:SF27">
    <property type="entry name" value="DIPEPTIDYL PEPTIDASE FAMILY MEMBER 6"/>
    <property type="match status" value="1"/>
</dbReference>
<feature type="domain" description="Peptidase S9 prolyl oligopeptidase catalytic" evidence="3">
    <location>
        <begin position="440"/>
        <end position="639"/>
    </location>
</feature>
<keyword evidence="1" id="KW-0378">Hydrolase</keyword>
<proteinExistence type="predicted"/>
<name>A0A4Y3M8B5_9PROT</name>
<dbReference type="EMBL" id="BJLY01000003">
    <property type="protein sequence ID" value="GEB04146.1"/>
    <property type="molecule type" value="Genomic_DNA"/>
</dbReference>
<dbReference type="AlphaFoldDB" id="A0A4Y3M8B5"/>
<dbReference type="STRING" id="586239.AD943_11545"/>
<keyword evidence="2" id="KW-0732">Signal</keyword>
<dbReference type="GO" id="GO:0006508">
    <property type="term" value="P:proteolysis"/>
    <property type="evidence" value="ECO:0007669"/>
    <property type="project" value="InterPro"/>
</dbReference>
<sequence length="641" mass="70107">MTLPRRLALLAALFPVTALAAPVQLFDHISISPDGSRLLSLEEPAGDSAQPDTSRPVLYTLPSGTRSNLSLCHGCEASSFAWRRDGQALAYVLKDPSVKTLSVWQADRDGRHAVQVLTFKGTLQSLSYGPKGQLGVLAIENAHRQPGAMEAGAPPSGEINAQIDEQRIATIENGRLNWQSPADLYVYEYDWRPDGQGFVATAAPGNGDDHWWIAKLHAIENDHDTVLYTPPQQQQLNLPRVSPDGTKVSFIGGLMSDYGAIGGDAYTLDLTKPGAQPVNLTPGLKATVTDLSWDCGPSLIATGLKGDRSVIWSLQGGLRPLWEEAMMLSNGRSEPSLSCAGQHTAIIRQSFEKAPEVAAGPIGQWKPVNRDNAALPPHLKARSLTWKSDGYSVQGWLLEPLKRKPGVEQNGKVPMIVYVHGGPSSASNPRYFRDNSKLAMALLNAGYDVFMPNPRGSYGQGEAFTAANRRDFGHGDLRDILRGVDMAEKVAPIDDHRLGLTGFSYGGYMTMWSVTQTDRFHAAVAGAGIANWLSYYGENNIDSWMLPFFGKSVYDDPDIYAHSSPILYIRQAHTPTFIYVGSADEECPMPQSQEFFHALQTLHVPSSLVIYPGQGHGMSSPQAWDDAVQRTIHWFDRYLVK</sequence>
<dbReference type="Gene3D" id="3.40.50.1820">
    <property type="entry name" value="alpha/beta hydrolase"/>
    <property type="match status" value="1"/>
</dbReference>
<evidence type="ECO:0000259" key="3">
    <source>
        <dbReference type="Pfam" id="PF00326"/>
    </source>
</evidence>
<evidence type="ECO:0000256" key="1">
    <source>
        <dbReference type="ARBA" id="ARBA00022801"/>
    </source>
</evidence>
<comment type="caution">
    <text evidence="4">The sequence shown here is derived from an EMBL/GenBank/DDBJ whole genome shotgun (WGS) entry which is preliminary data.</text>
</comment>
<feature type="chain" id="PRO_5021399379" description="Peptidase S9 prolyl oligopeptidase catalytic domain-containing protein" evidence="2">
    <location>
        <begin position="21"/>
        <end position="641"/>
    </location>
</feature>
<dbReference type="PANTHER" id="PTHR42776">
    <property type="entry name" value="SERINE PEPTIDASE S9 FAMILY MEMBER"/>
    <property type="match status" value="1"/>
</dbReference>
<reference evidence="4 5" key="1">
    <citation type="submission" date="2019-06" db="EMBL/GenBank/DDBJ databases">
        <title>Whole genome shotgun sequence of Gluconobacter roseus NBRC 3990.</title>
        <authorList>
            <person name="Hosoyama A."/>
            <person name="Uohara A."/>
            <person name="Ohji S."/>
            <person name="Ichikawa N."/>
        </authorList>
    </citation>
    <scope>NUCLEOTIDE SEQUENCE [LARGE SCALE GENOMIC DNA]</scope>
    <source>
        <strain evidence="4 5">NBRC 3990</strain>
    </source>
</reference>
<dbReference type="Pfam" id="PF00326">
    <property type="entry name" value="Peptidase_S9"/>
    <property type="match status" value="1"/>
</dbReference>
<dbReference type="InterPro" id="IPR001375">
    <property type="entry name" value="Peptidase_S9_cat"/>
</dbReference>
<dbReference type="Proteomes" id="UP000320772">
    <property type="component" value="Unassembled WGS sequence"/>
</dbReference>
<dbReference type="RefSeq" id="WP_062510912.1">
    <property type="nucleotide sequence ID" value="NZ_BAQZ01000047.1"/>
</dbReference>
<accession>A0A4Y3M8B5</accession>